<organism evidence="2 3">
    <name type="scientific">Xenorhabdus mauleonii</name>
    <dbReference type="NCBI Taxonomy" id="351675"/>
    <lineage>
        <taxon>Bacteria</taxon>
        <taxon>Pseudomonadati</taxon>
        <taxon>Pseudomonadota</taxon>
        <taxon>Gammaproteobacteria</taxon>
        <taxon>Enterobacterales</taxon>
        <taxon>Morganellaceae</taxon>
        <taxon>Xenorhabdus</taxon>
    </lineage>
</organism>
<feature type="transmembrane region" description="Helical" evidence="1">
    <location>
        <begin position="39"/>
        <end position="62"/>
    </location>
</feature>
<accession>A0A1I3JRU3</accession>
<dbReference type="AlphaFoldDB" id="A0A1I3JRU3"/>
<keyword evidence="1" id="KW-1133">Transmembrane helix</keyword>
<keyword evidence="1" id="KW-0472">Membrane</keyword>
<dbReference type="Proteomes" id="UP000198919">
    <property type="component" value="Unassembled WGS sequence"/>
</dbReference>
<evidence type="ECO:0000313" key="3">
    <source>
        <dbReference type="Proteomes" id="UP000198919"/>
    </source>
</evidence>
<reference evidence="3" key="1">
    <citation type="submission" date="2016-10" db="EMBL/GenBank/DDBJ databases">
        <authorList>
            <person name="Varghese N."/>
            <person name="Submissions S."/>
        </authorList>
    </citation>
    <scope>NUCLEOTIDE SEQUENCE [LARGE SCALE GENOMIC DNA]</scope>
    <source>
        <strain evidence="3">DSM 17908</strain>
    </source>
</reference>
<name>A0A1I3JRU3_9GAMM</name>
<dbReference type="EMBL" id="FORG01000002">
    <property type="protein sequence ID" value="SFI62967.1"/>
    <property type="molecule type" value="Genomic_DNA"/>
</dbReference>
<keyword evidence="1" id="KW-0812">Transmembrane</keyword>
<evidence type="ECO:0000256" key="1">
    <source>
        <dbReference type="SAM" id="Phobius"/>
    </source>
</evidence>
<feature type="transmembrane region" description="Helical" evidence="1">
    <location>
        <begin position="6"/>
        <end position="27"/>
    </location>
</feature>
<sequence>MIFVLLKAINFVVFFLLFSVVSYFFILDRKLKKTIVSSLLVSIVFILVEISSPILLYCFLYLSELFYNVVH</sequence>
<protein>
    <submittedName>
        <fullName evidence="2">Uncharacterized protein</fullName>
    </submittedName>
</protein>
<evidence type="ECO:0000313" key="2">
    <source>
        <dbReference type="EMBL" id="SFI62967.1"/>
    </source>
</evidence>
<gene>
    <name evidence="2" type="ORF">SAMN05421680_102301</name>
</gene>
<proteinExistence type="predicted"/>